<evidence type="ECO:0000259" key="3">
    <source>
        <dbReference type="PROSITE" id="PS51880"/>
    </source>
</evidence>
<dbReference type="Gene3D" id="3.10.20.30">
    <property type="match status" value="1"/>
</dbReference>
<dbReference type="FunFam" id="1.10.3210.10:FF:000001">
    <property type="entry name" value="GTP pyrophosphokinase RelA"/>
    <property type="match status" value="1"/>
</dbReference>
<proteinExistence type="inferred from homology"/>
<accession>A0A9D7SRD4</accession>
<dbReference type="Gene3D" id="3.30.70.260">
    <property type="match status" value="1"/>
</dbReference>
<dbReference type="PANTHER" id="PTHR21262">
    <property type="entry name" value="GUANOSINE-3',5'-BIS DIPHOSPHATE 3'-PYROPHOSPHOHYDROLASE"/>
    <property type="match status" value="1"/>
</dbReference>
<comment type="caution">
    <text evidence="4">The sequence shown here is derived from an EMBL/GenBank/DDBJ whole genome shotgun (WGS) entry which is preliminary data.</text>
</comment>
<dbReference type="Gene3D" id="3.30.460.10">
    <property type="entry name" value="Beta Polymerase, domain 2"/>
    <property type="match status" value="1"/>
</dbReference>
<dbReference type="SMART" id="SM00954">
    <property type="entry name" value="RelA_SpoT"/>
    <property type="match status" value="1"/>
</dbReference>
<evidence type="ECO:0000256" key="2">
    <source>
        <dbReference type="SAM" id="Coils"/>
    </source>
</evidence>
<evidence type="ECO:0000313" key="4">
    <source>
        <dbReference type="EMBL" id="MBK9981647.1"/>
    </source>
</evidence>
<protein>
    <submittedName>
        <fullName evidence="4">Bifunctional (P)ppGpp synthetase/guanosine-3',5'-bis(Diphosphate) 3'-pyrophosphohydrolase</fullName>
    </submittedName>
</protein>
<feature type="coiled-coil region" evidence="2">
    <location>
        <begin position="489"/>
        <end position="523"/>
    </location>
</feature>
<dbReference type="SUPFAM" id="SSF81301">
    <property type="entry name" value="Nucleotidyltransferase"/>
    <property type="match status" value="1"/>
</dbReference>
<gene>
    <name evidence="4" type="ORF">IPP15_04360</name>
</gene>
<dbReference type="InterPro" id="IPR043519">
    <property type="entry name" value="NT_sf"/>
</dbReference>
<dbReference type="CDD" id="cd01668">
    <property type="entry name" value="TGS_RSH"/>
    <property type="match status" value="1"/>
</dbReference>
<dbReference type="InterPro" id="IPR002912">
    <property type="entry name" value="ACT_dom"/>
</dbReference>
<dbReference type="InterPro" id="IPR003607">
    <property type="entry name" value="HD/PDEase_dom"/>
</dbReference>
<dbReference type="CDD" id="cd00077">
    <property type="entry name" value="HDc"/>
    <property type="match status" value="1"/>
</dbReference>
<organism evidence="4 5">
    <name type="scientific">Candidatus Opimibacter skivensis</name>
    <dbReference type="NCBI Taxonomy" id="2982028"/>
    <lineage>
        <taxon>Bacteria</taxon>
        <taxon>Pseudomonadati</taxon>
        <taxon>Bacteroidota</taxon>
        <taxon>Saprospiria</taxon>
        <taxon>Saprospirales</taxon>
        <taxon>Saprospiraceae</taxon>
        <taxon>Candidatus Opimibacter</taxon>
    </lineage>
</organism>
<dbReference type="Pfam" id="PF13291">
    <property type="entry name" value="ACT_4"/>
    <property type="match status" value="1"/>
</dbReference>
<dbReference type="Gene3D" id="1.10.3210.10">
    <property type="entry name" value="Hypothetical protein af1432"/>
    <property type="match status" value="1"/>
</dbReference>
<dbReference type="SUPFAM" id="SSF81271">
    <property type="entry name" value="TGS-like"/>
    <property type="match status" value="1"/>
</dbReference>
<dbReference type="InterPro" id="IPR007685">
    <property type="entry name" value="RelA_SpoT"/>
</dbReference>
<dbReference type="InterPro" id="IPR033655">
    <property type="entry name" value="TGS_RelA/SpoT"/>
</dbReference>
<evidence type="ECO:0000313" key="5">
    <source>
        <dbReference type="Proteomes" id="UP000808337"/>
    </source>
</evidence>
<dbReference type="Pfam" id="PF13328">
    <property type="entry name" value="HD_4"/>
    <property type="match status" value="1"/>
</dbReference>
<dbReference type="InterPro" id="IPR012675">
    <property type="entry name" value="Beta-grasp_dom_sf"/>
</dbReference>
<dbReference type="PROSITE" id="PS51880">
    <property type="entry name" value="TGS"/>
    <property type="match status" value="1"/>
</dbReference>
<dbReference type="Proteomes" id="UP000808337">
    <property type="component" value="Unassembled WGS sequence"/>
</dbReference>
<dbReference type="CDD" id="cd05399">
    <property type="entry name" value="NT_Rel-Spo_like"/>
    <property type="match status" value="1"/>
</dbReference>
<reference evidence="4 5" key="1">
    <citation type="submission" date="2020-10" db="EMBL/GenBank/DDBJ databases">
        <title>Connecting structure to function with the recovery of over 1000 high-quality activated sludge metagenome-assembled genomes encoding full-length rRNA genes using long-read sequencing.</title>
        <authorList>
            <person name="Singleton C.M."/>
            <person name="Petriglieri F."/>
            <person name="Kristensen J.M."/>
            <person name="Kirkegaard R.H."/>
            <person name="Michaelsen T.Y."/>
            <person name="Andersen M.H."/>
            <person name="Karst S.M."/>
            <person name="Dueholm M.S."/>
            <person name="Nielsen P.H."/>
            <person name="Albertsen M."/>
        </authorList>
    </citation>
    <scope>NUCLEOTIDE SEQUENCE [LARGE SCALE GENOMIC DNA]</scope>
    <source>
        <strain evidence="4">Ribe_18-Q3-R11-54_MAXAC.273</strain>
    </source>
</reference>
<comment type="function">
    <text evidence="1">In eubacteria ppGpp (guanosine 3'-diphosphate 5'-diphosphate) is a mediator of the stringent response that coordinates a variety of cellular activities in response to changes in nutritional abundance.</text>
</comment>
<dbReference type="EMBL" id="JADKGY010000001">
    <property type="protein sequence ID" value="MBK9981647.1"/>
    <property type="molecule type" value="Genomic_DNA"/>
</dbReference>
<dbReference type="AlphaFoldDB" id="A0A9D7SRD4"/>
<dbReference type="PANTHER" id="PTHR21262:SF31">
    <property type="entry name" value="GTP PYROPHOSPHOKINASE"/>
    <property type="match status" value="1"/>
</dbReference>
<dbReference type="SUPFAM" id="SSF109604">
    <property type="entry name" value="HD-domain/PDEase-like"/>
    <property type="match status" value="1"/>
</dbReference>
<feature type="domain" description="TGS" evidence="3">
    <location>
        <begin position="403"/>
        <end position="464"/>
    </location>
</feature>
<dbReference type="GO" id="GO:0005886">
    <property type="term" value="C:plasma membrane"/>
    <property type="evidence" value="ECO:0007669"/>
    <property type="project" value="TreeGrafter"/>
</dbReference>
<dbReference type="NCBIfam" id="TIGR00691">
    <property type="entry name" value="spoT_relA"/>
    <property type="match status" value="1"/>
</dbReference>
<dbReference type="Pfam" id="PF04607">
    <property type="entry name" value="RelA_SpoT"/>
    <property type="match status" value="1"/>
</dbReference>
<dbReference type="FunFam" id="3.10.20.30:FF:000002">
    <property type="entry name" value="GTP pyrophosphokinase (RelA/SpoT)"/>
    <property type="match status" value="1"/>
</dbReference>
<keyword evidence="2" id="KW-0175">Coiled coil</keyword>
<dbReference type="InterPro" id="IPR012676">
    <property type="entry name" value="TGS-like"/>
</dbReference>
<dbReference type="SMART" id="SM00471">
    <property type="entry name" value="HDc"/>
    <property type="match status" value="1"/>
</dbReference>
<dbReference type="InterPro" id="IPR004095">
    <property type="entry name" value="TGS"/>
</dbReference>
<evidence type="ECO:0000256" key="1">
    <source>
        <dbReference type="RuleBase" id="RU003847"/>
    </source>
</evidence>
<name>A0A9D7SRD4_9BACT</name>
<dbReference type="InterPro" id="IPR004811">
    <property type="entry name" value="RelA/Spo_fam"/>
</dbReference>
<sequence length="739" mass="84059">MPHIQSGITESEQLALQREFKRLMKALPAPLDETDKKNLRKAFEMGLEAHSKQRRKSGEPYFFHPIEVARICVSEIGLGPTAAVCALLHDVVEDTDVTMEDIRREFGDKIGNIVDGLTKLDGLYNAPSQQAENFRKVLSTLVEDVRVVLIKIADRLHNMRTIGPMPRTKQLSIAAETDYIYAPLAHRLGLYNIKSELQDIILSIQEPEIYEEIEQKLTESEQQRKRYIREFIKPLKEKLEELGFEYRIVGRPKSIASIYNKLKKKQVPFEEIYDLFAIRIVLNVPTEKEKAACWLVYSILTETHTPIPERLKDWITTPKSNGYESLHTTVIGPKGRYVEIQIRTERMDEIAERGFAAHWKYKNVNTQQYIYENWLDNIRDMLDDTHKDALEFLSDFRTNLYAEELYVFTPKGDLKVMPKGATALDFAFAIHSDIGYHATAIKINNKMVPMGYKLQNGDQVEIITSRNQKPNEEWLRMAVTGKARAKIRAALKESKKDQAEEGMEKLERKLRGMKADLEENVDHLVKYFGYNSRMDFYYDIALDQFDMAQIREFGVEGGKIIFPVKQPQRTSVTDTEPSTSPALGKDTVHARISIGGEDGEQYKYALATCCNPVVGDEIFAYVTAGAGVKIHRSNCPNATHLIASYGYRVQKAEWVTSGNMQSVVNLKITGVDDGPGVIERVTNKISSGLGINIRSLSIEGKQGYFEGKVSIVVNNKNQLNMVIRSLKNLQGISSVYREN</sequence>
<comment type="similarity">
    <text evidence="1">Belongs to the relA/spoT family.</text>
</comment>
<dbReference type="GO" id="GO:0015969">
    <property type="term" value="P:guanosine tetraphosphate metabolic process"/>
    <property type="evidence" value="ECO:0007669"/>
    <property type="project" value="InterPro"/>
</dbReference>
<dbReference type="Pfam" id="PF02824">
    <property type="entry name" value="TGS"/>
    <property type="match status" value="1"/>
</dbReference>